<gene>
    <name evidence="3" type="primary">tnpA_4</name>
    <name evidence="4" type="synonym">tnpA_6</name>
    <name evidence="3" type="ORF">KSZ_21130</name>
    <name evidence="4" type="ORF">KSZ_56700</name>
</gene>
<dbReference type="RefSeq" id="WP_201361751.1">
    <property type="nucleotide sequence ID" value="NZ_BNJJ01000005.1"/>
</dbReference>
<feature type="region of interest" description="Disordered" evidence="1">
    <location>
        <begin position="400"/>
        <end position="431"/>
    </location>
</feature>
<proteinExistence type="predicted"/>
<dbReference type="Proteomes" id="UP000635565">
    <property type="component" value="Unassembled WGS sequence"/>
</dbReference>
<dbReference type="PANTHER" id="PTHR33498:SF1">
    <property type="entry name" value="TRANSPOSASE FOR INSERTION SEQUENCE ELEMENT IS1557"/>
    <property type="match status" value="1"/>
</dbReference>
<comment type="caution">
    <text evidence="3">The sequence shown here is derived from an EMBL/GenBank/DDBJ whole genome shotgun (WGS) entry which is preliminary data.</text>
</comment>
<accession>A0ABQ3VD85</accession>
<name>A0ABQ3VD85_9CHLR</name>
<dbReference type="InterPro" id="IPR029261">
    <property type="entry name" value="Transposase_Znf"/>
</dbReference>
<evidence type="ECO:0000313" key="5">
    <source>
        <dbReference type="Proteomes" id="UP000635565"/>
    </source>
</evidence>
<feature type="domain" description="HTH IS21-type" evidence="2">
    <location>
        <begin position="308"/>
        <end position="370"/>
    </location>
</feature>
<evidence type="ECO:0000313" key="3">
    <source>
        <dbReference type="EMBL" id="GHO84107.1"/>
    </source>
</evidence>
<sequence length="559" mass="63882">MTNPLLFALPADMQVEDLFIEGDTLILLLASSQSSQMCPACTHASSHVHSRYNRRLADLPCQGRAVELRLKVRRFFCENPTCIRKTFAEQFPEIAPAYARRTLRQSKTLGEIAFALGGRAGARLACFLSLPVSFWTLLRLLRRTPMAPIRAPRMLGTDDFAWRKGDHYGTILVDLQAHRPIDLLPDREAGTFERWLREHPGVEVVSRDRASSYAEGAKKGAPDAIQIADRYHLVANLRDTVQRLLDRKRQCLPPLQEGKSTALPAMTDEKPLMEPQVQQKEKDGKEGERVSLTRAEALRQMRRGKRYERYQAVAELHQQGLGERAIARTTGLSRNTVHRYLEAGSFPESGPRKKRRSKLDPYLPYLRERWDAGCQNAAQLFREIQTRGYRASSPTTLRALISDWRTSSPTPVRRTRGPKRTSSPPAQRHLSSRQASFLFIKQPETLSPTHRSYLEQMYQASEEMKQAYELSQQFVSMVRLRQGTHLDVWLQRTKEYGPRELISFASGIRRDYAAVQAGLSMVESNGQVEGQVTRLKYLKRQMYGRAKFDLLRLRVLHAA</sequence>
<dbReference type="PANTHER" id="PTHR33498">
    <property type="entry name" value="TRANSPOSASE FOR INSERTION SEQUENCE ELEMENT IS1557"/>
    <property type="match status" value="1"/>
</dbReference>
<dbReference type="InterPro" id="IPR017894">
    <property type="entry name" value="HTH_IS21_transposase_type"/>
</dbReference>
<dbReference type="InterPro" id="IPR002560">
    <property type="entry name" value="Transposase_DDE"/>
</dbReference>
<organism evidence="3 5">
    <name type="scientific">Dictyobacter formicarum</name>
    <dbReference type="NCBI Taxonomy" id="2778368"/>
    <lineage>
        <taxon>Bacteria</taxon>
        <taxon>Bacillati</taxon>
        <taxon>Chloroflexota</taxon>
        <taxon>Ktedonobacteria</taxon>
        <taxon>Ktedonobacterales</taxon>
        <taxon>Dictyobacteraceae</taxon>
        <taxon>Dictyobacter</taxon>
    </lineage>
</organism>
<evidence type="ECO:0000313" key="4">
    <source>
        <dbReference type="EMBL" id="GHO87664.1"/>
    </source>
</evidence>
<evidence type="ECO:0000256" key="1">
    <source>
        <dbReference type="SAM" id="MobiDB-lite"/>
    </source>
</evidence>
<dbReference type="EMBL" id="BNJJ01000018">
    <property type="protein sequence ID" value="GHO87664.1"/>
    <property type="molecule type" value="Genomic_DNA"/>
</dbReference>
<dbReference type="NCBIfam" id="NF033550">
    <property type="entry name" value="transpos_ISL3"/>
    <property type="match status" value="1"/>
</dbReference>
<dbReference type="Pfam" id="PF01610">
    <property type="entry name" value="DDE_Tnp_ISL3"/>
    <property type="match status" value="2"/>
</dbReference>
<dbReference type="InterPro" id="IPR047951">
    <property type="entry name" value="Transpos_ISL3"/>
</dbReference>
<keyword evidence="5" id="KW-1185">Reference proteome</keyword>
<protein>
    <submittedName>
        <fullName evidence="3">Transposase</fullName>
    </submittedName>
</protein>
<dbReference type="EMBL" id="BNJJ01000005">
    <property type="protein sequence ID" value="GHO84107.1"/>
    <property type="molecule type" value="Genomic_DNA"/>
</dbReference>
<dbReference type="Pfam" id="PF14690">
    <property type="entry name" value="Zn_ribbon_ISL3"/>
    <property type="match status" value="1"/>
</dbReference>
<dbReference type="PROSITE" id="PS50531">
    <property type="entry name" value="HTH_IS21"/>
    <property type="match status" value="1"/>
</dbReference>
<evidence type="ECO:0000259" key="2">
    <source>
        <dbReference type="PROSITE" id="PS50531"/>
    </source>
</evidence>
<dbReference type="Gene3D" id="1.10.10.60">
    <property type="entry name" value="Homeodomain-like"/>
    <property type="match status" value="1"/>
</dbReference>
<reference evidence="3 5" key="1">
    <citation type="journal article" date="2021" name="Int. J. Syst. Evol. Microbiol.">
        <title>Reticulibacter mediterranei gen. nov., sp. nov., within the new family Reticulibacteraceae fam. nov., and Ktedonospora formicarum gen. nov., sp. nov., Ktedonobacter robiniae sp. nov., Dictyobacter formicarum sp. nov. and Dictyobacter arantiisoli sp. nov., belonging to the class Ktedonobacteria.</title>
        <authorList>
            <person name="Yabe S."/>
            <person name="Zheng Y."/>
            <person name="Wang C.M."/>
            <person name="Sakai Y."/>
            <person name="Abe K."/>
            <person name="Yokota A."/>
            <person name="Donadio S."/>
            <person name="Cavaletti L."/>
            <person name="Monciardini P."/>
        </authorList>
    </citation>
    <scope>NUCLEOTIDE SEQUENCE [LARGE SCALE GENOMIC DNA]</scope>
    <source>
        <strain evidence="3 5">SOSP1-9</strain>
    </source>
</reference>
<feature type="compositionally biased region" description="Basic and acidic residues" evidence="1">
    <location>
        <begin position="279"/>
        <end position="289"/>
    </location>
</feature>
<feature type="region of interest" description="Disordered" evidence="1">
    <location>
        <begin position="255"/>
        <end position="289"/>
    </location>
</feature>